<evidence type="ECO:0000256" key="3">
    <source>
        <dbReference type="ARBA" id="ARBA00015716"/>
    </source>
</evidence>
<proteinExistence type="inferred from homology"/>
<comment type="function">
    <text evidence="1">Plays a role in synthesis, processing and/or stability of 23S rRNA.</text>
</comment>
<evidence type="ECO:0000313" key="7">
    <source>
        <dbReference type="EMBL" id="BAO83920.1"/>
    </source>
</evidence>
<dbReference type="InterPro" id="IPR003772">
    <property type="entry name" value="YceD"/>
</dbReference>
<comment type="similarity">
    <text evidence="2">Belongs to the DUF177 domain family.</text>
</comment>
<organism evidence="7 8">
    <name type="scientific">Serpentinimonas maccroryi</name>
    <dbReference type="NCBI Taxonomy" id="1458426"/>
    <lineage>
        <taxon>Bacteria</taxon>
        <taxon>Pseudomonadati</taxon>
        <taxon>Pseudomonadota</taxon>
        <taxon>Betaproteobacteria</taxon>
        <taxon>Burkholderiales</taxon>
        <taxon>Comamonadaceae</taxon>
        <taxon>Serpentinimonas</taxon>
    </lineage>
</organism>
<sequence length="194" mass="21232">MTQPVPRPQALDLRALADSAQPLQGELALAALPRWSADAPVWPSPLVPLMWQALAQWRTSPAAAPAAGRSAPRQLWLQLRWSAQVPLRCQRCLEPYLEPLQDERWFRFVADEASALAEDDASAEDLLVWQPRFDLVGLIEDELLLALPLVPMHAACPSALPGYADATAAPAEEPPQPNPFKVLAQRKPSADSAL</sequence>
<evidence type="ECO:0000256" key="1">
    <source>
        <dbReference type="ARBA" id="ARBA00002868"/>
    </source>
</evidence>
<keyword evidence="4" id="KW-0690">Ribosome biogenesis</keyword>
<evidence type="ECO:0000256" key="4">
    <source>
        <dbReference type="ARBA" id="ARBA00022517"/>
    </source>
</evidence>
<accession>A0A060NRE6</accession>
<dbReference type="GO" id="GO:0042254">
    <property type="term" value="P:ribosome biogenesis"/>
    <property type="evidence" value="ECO:0007669"/>
    <property type="project" value="UniProtKB-KW"/>
</dbReference>
<dbReference type="Proteomes" id="UP000066014">
    <property type="component" value="Chromosome"/>
</dbReference>
<evidence type="ECO:0000256" key="2">
    <source>
        <dbReference type="ARBA" id="ARBA00010740"/>
    </source>
</evidence>
<feature type="region of interest" description="Disordered" evidence="6">
    <location>
        <begin position="165"/>
        <end position="194"/>
    </location>
</feature>
<protein>
    <recommendedName>
        <fullName evidence="3">Large ribosomal RNA subunit accumulation protein YceD</fullName>
    </recommendedName>
    <alternativeName>
        <fullName evidence="5">23S rRNA accumulation protein YceD</fullName>
    </alternativeName>
</protein>
<dbReference type="PANTHER" id="PTHR38099">
    <property type="entry name" value="LARGE RIBOSOMAL RNA SUBUNIT ACCUMULATION PROTEIN YCED"/>
    <property type="match status" value="1"/>
</dbReference>
<dbReference type="EMBL" id="AP014569">
    <property type="protein sequence ID" value="BAO83920.1"/>
    <property type="molecule type" value="Genomic_DNA"/>
</dbReference>
<dbReference type="HOGENOM" id="CLU_094127_0_0_4"/>
<gene>
    <name evidence="7" type="ORF">SMCB_1692</name>
</gene>
<dbReference type="AlphaFoldDB" id="A0A060NRE6"/>
<dbReference type="STRING" id="1458426.SMCB_1692"/>
<name>A0A060NRE6_9BURK</name>
<dbReference type="Pfam" id="PF02620">
    <property type="entry name" value="YceD"/>
    <property type="match status" value="1"/>
</dbReference>
<evidence type="ECO:0000256" key="6">
    <source>
        <dbReference type="SAM" id="MobiDB-lite"/>
    </source>
</evidence>
<evidence type="ECO:0000313" key="8">
    <source>
        <dbReference type="Proteomes" id="UP000066014"/>
    </source>
</evidence>
<dbReference type="InterPro" id="IPR039255">
    <property type="entry name" value="YceD_bac"/>
</dbReference>
<dbReference type="PANTHER" id="PTHR38099:SF1">
    <property type="entry name" value="LARGE RIBOSOMAL RNA SUBUNIT ACCUMULATION PROTEIN YCED"/>
    <property type="match status" value="1"/>
</dbReference>
<dbReference type="GO" id="GO:0005829">
    <property type="term" value="C:cytosol"/>
    <property type="evidence" value="ECO:0007669"/>
    <property type="project" value="TreeGrafter"/>
</dbReference>
<dbReference type="KEGG" id="cbab:SMCB_1692"/>
<dbReference type="RefSeq" id="WP_045536274.1">
    <property type="nucleotide sequence ID" value="NZ_AP014569.1"/>
</dbReference>
<evidence type="ECO:0000256" key="5">
    <source>
        <dbReference type="ARBA" id="ARBA00031841"/>
    </source>
</evidence>
<reference evidence="7 8" key="1">
    <citation type="journal article" date="2014" name="Nat. Commun.">
        <title>Physiological and genomic features of highly alkaliphilic hydrogen-utilizing Betaproteobacteria from a continental serpentinizing site.</title>
        <authorList>
            <person name="Suzuki S."/>
            <person name="Kuenen J.G."/>
            <person name="Schipper K."/>
            <person name="van der Velde S."/>
            <person name="Ishii S."/>
            <person name="Wu A."/>
            <person name="Sorokin D.Y."/>
            <person name="Tenney A."/>
            <person name="Meng X.Y."/>
            <person name="Morrill P.L."/>
            <person name="Kamagata Y."/>
            <person name="Muyzer G."/>
            <person name="Nealson K.H."/>
        </authorList>
    </citation>
    <scope>NUCLEOTIDE SEQUENCE [LARGE SCALE GENOMIC DNA]</scope>
    <source>
        <strain evidence="7 8">B1</strain>
    </source>
</reference>
<keyword evidence="8" id="KW-1185">Reference proteome</keyword>